<sequence length="368" mass="39813">MIGRSLTLKGLSKQYRQALAVADVSCQIESGEFLSILGPSGSGKSTLLTMIAGFEAPSAGSVAIGDQDVTSLAPNRRNIGMVFQKYALFPHMTVGQNVGFALRMRRVAKLETLQRVKRALQLVQLDGFEQRYPNQLPGGQQQRVALARALVFEPPVLLMDEPLGALDKNLREVMQLEIKALQKKVGATVVYVTHDQDEALTMSDRIAVMAKGKLAQIGTPLELYTQPQSAFVADFIGKMNFVEGEYLGCEDGCAIIRVSDTSTFKVSLQSCLAQEPFREGALVRVALRPERLKLVRPEDGENAIPGHVEASIFVGAFRTVLVRIATRGNPLLQVHVAATEPVPFAQIGEAVALIADSDAAQIFPVAGT</sequence>
<organism evidence="9 10">
    <name type="scientific">Phyllobacterium zundukense</name>
    <dbReference type="NCBI Taxonomy" id="1867719"/>
    <lineage>
        <taxon>Bacteria</taxon>
        <taxon>Pseudomonadati</taxon>
        <taxon>Pseudomonadota</taxon>
        <taxon>Alphaproteobacteria</taxon>
        <taxon>Hyphomicrobiales</taxon>
        <taxon>Phyllobacteriaceae</taxon>
        <taxon>Phyllobacterium</taxon>
    </lineage>
</organism>
<evidence type="ECO:0000256" key="3">
    <source>
        <dbReference type="ARBA" id="ARBA00022741"/>
    </source>
</evidence>
<dbReference type="InterPro" id="IPR008995">
    <property type="entry name" value="Mo/tungstate-bd_C_term_dom"/>
</dbReference>
<dbReference type="Gene3D" id="3.40.50.300">
    <property type="entry name" value="P-loop containing nucleotide triphosphate hydrolases"/>
    <property type="match status" value="1"/>
</dbReference>
<dbReference type="InterPro" id="IPR003439">
    <property type="entry name" value="ABC_transporter-like_ATP-bd"/>
</dbReference>
<evidence type="ECO:0000256" key="2">
    <source>
        <dbReference type="ARBA" id="ARBA00022475"/>
    </source>
</evidence>
<keyword evidence="4 7" id="KW-0067">ATP-binding</keyword>
<comment type="caution">
    <text evidence="9">The sequence shown here is derived from an EMBL/GenBank/DDBJ whole genome shotgun (WGS) entry which is preliminary data.</text>
</comment>
<evidence type="ECO:0000256" key="5">
    <source>
        <dbReference type="ARBA" id="ARBA00022967"/>
    </source>
</evidence>
<dbReference type="PANTHER" id="PTHR42781:SF4">
    <property type="entry name" value="SPERMIDINE_PUTRESCINE IMPORT ATP-BINDING PROTEIN POTA"/>
    <property type="match status" value="1"/>
</dbReference>
<dbReference type="GO" id="GO:0015847">
    <property type="term" value="P:putrescine transport"/>
    <property type="evidence" value="ECO:0007669"/>
    <property type="project" value="UniProtKB-ARBA"/>
</dbReference>
<proteinExistence type="inferred from homology"/>
<dbReference type="GO" id="GO:0043190">
    <property type="term" value="C:ATP-binding cassette (ABC) transporter complex"/>
    <property type="evidence" value="ECO:0007669"/>
    <property type="project" value="InterPro"/>
</dbReference>
<keyword evidence="6 7" id="KW-0472">Membrane</keyword>
<dbReference type="InterPro" id="IPR027417">
    <property type="entry name" value="P-loop_NTPase"/>
</dbReference>
<dbReference type="SMART" id="SM00382">
    <property type="entry name" value="AAA"/>
    <property type="match status" value="1"/>
</dbReference>
<keyword evidence="3 7" id="KW-0547">Nucleotide-binding</keyword>
<keyword evidence="10" id="KW-1185">Reference proteome</keyword>
<dbReference type="EMBL" id="MZMT01000005">
    <property type="protein sequence ID" value="PIO46220.1"/>
    <property type="molecule type" value="Genomic_DNA"/>
</dbReference>
<dbReference type="RefSeq" id="WP_100002068.1">
    <property type="nucleotide sequence ID" value="NZ_CP017941.1"/>
</dbReference>
<dbReference type="GO" id="GO:0005524">
    <property type="term" value="F:ATP binding"/>
    <property type="evidence" value="ECO:0007669"/>
    <property type="project" value="UniProtKB-KW"/>
</dbReference>
<dbReference type="PANTHER" id="PTHR42781">
    <property type="entry name" value="SPERMIDINE/PUTRESCINE IMPORT ATP-BINDING PROTEIN POTA"/>
    <property type="match status" value="1"/>
</dbReference>
<dbReference type="FunFam" id="3.40.50.300:FF:000133">
    <property type="entry name" value="Spermidine/putrescine import ATP-binding protein PotA"/>
    <property type="match status" value="1"/>
</dbReference>
<evidence type="ECO:0000256" key="1">
    <source>
        <dbReference type="ARBA" id="ARBA00022448"/>
    </source>
</evidence>
<keyword evidence="5 7" id="KW-1278">Translocase</keyword>
<name>A0A2N9W3A2_9HYPH</name>
<reference evidence="10" key="1">
    <citation type="journal article" date="2017" name="Int J Environ Stud">
        <title>Does the Miocene-Pliocene relict legume Oxytropis triphylla form nitrogen-fixing nodules with a combination of bacterial strains?</title>
        <authorList>
            <person name="Safronova V."/>
            <person name="Belimov A."/>
            <person name="Sazanova A."/>
            <person name="Kuznetsova I."/>
            <person name="Popova J."/>
            <person name="Andronov E."/>
            <person name="Verkhozina A."/>
            <person name="Tikhonovich I."/>
        </authorList>
    </citation>
    <scope>NUCLEOTIDE SEQUENCE [LARGE SCALE GENOMIC DNA]</scope>
    <source>
        <strain evidence="10">Tri-38</strain>
    </source>
</reference>
<dbReference type="SUPFAM" id="SSF52540">
    <property type="entry name" value="P-loop containing nucleoside triphosphate hydrolases"/>
    <property type="match status" value="1"/>
</dbReference>
<evidence type="ECO:0000256" key="6">
    <source>
        <dbReference type="ARBA" id="ARBA00023136"/>
    </source>
</evidence>
<comment type="catalytic activity">
    <reaction evidence="7">
        <text>ATP + H2O + polyamine-[polyamine-binding protein]Side 1 = ADP + phosphate + polyamineSide 2 + [polyamine-binding protein]Side 1.</text>
        <dbReference type="EC" id="7.6.2.11"/>
    </reaction>
</comment>
<dbReference type="InterPro" id="IPR005893">
    <property type="entry name" value="PotA-like"/>
</dbReference>
<accession>A0A2N9W3A2</accession>
<keyword evidence="1 7" id="KW-0813">Transport</keyword>
<comment type="similarity">
    <text evidence="7">Belongs to the ABC transporter superfamily. Spermidine/putrescine importer (TC 3.A.1.11.1) family.</text>
</comment>
<evidence type="ECO:0000313" key="9">
    <source>
        <dbReference type="EMBL" id="PIO46220.1"/>
    </source>
</evidence>
<comment type="function">
    <text evidence="7">Part of the ABC transporter complex PotABCD involved in spermidine/putrescine import. Responsible for energy coupling to the transport system.</text>
</comment>
<dbReference type="Gene3D" id="2.40.50.100">
    <property type="match status" value="1"/>
</dbReference>
<dbReference type="EC" id="7.6.2.11" evidence="7"/>
<dbReference type="PROSITE" id="PS50893">
    <property type="entry name" value="ABC_TRANSPORTER_2"/>
    <property type="match status" value="1"/>
</dbReference>
<evidence type="ECO:0000256" key="4">
    <source>
        <dbReference type="ARBA" id="ARBA00022840"/>
    </source>
</evidence>
<keyword evidence="2 7" id="KW-1003">Cell membrane</keyword>
<dbReference type="GO" id="GO:0016887">
    <property type="term" value="F:ATP hydrolysis activity"/>
    <property type="evidence" value="ECO:0007669"/>
    <property type="project" value="InterPro"/>
</dbReference>
<dbReference type="Proteomes" id="UP000232163">
    <property type="component" value="Unassembled WGS sequence"/>
</dbReference>
<gene>
    <name evidence="7" type="primary">potA</name>
    <name evidence="9" type="ORF">B5P45_03700</name>
</gene>
<dbReference type="KEGG" id="pht:BLM14_22085"/>
<protein>
    <recommendedName>
        <fullName evidence="7">Spermidine/putrescine import ATP-binding protein PotA</fullName>
        <ecNumber evidence="7">7.6.2.11</ecNumber>
    </recommendedName>
</protein>
<dbReference type="InterPro" id="IPR013611">
    <property type="entry name" value="Transp-assoc_OB_typ2"/>
</dbReference>
<dbReference type="Pfam" id="PF08402">
    <property type="entry name" value="TOBE_2"/>
    <property type="match status" value="1"/>
</dbReference>
<dbReference type="NCBIfam" id="TIGR01187">
    <property type="entry name" value="potA"/>
    <property type="match status" value="1"/>
</dbReference>
<evidence type="ECO:0000259" key="8">
    <source>
        <dbReference type="PROSITE" id="PS50893"/>
    </source>
</evidence>
<dbReference type="SUPFAM" id="SSF50331">
    <property type="entry name" value="MOP-like"/>
    <property type="match status" value="1"/>
</dbReference>
<evidence type="ECO:0000256" key="7">
    <source>
        <dbReference type="RuleBase" id="RU364083"/>
    </source>
</evidence>
<dbReference type="GO" id="GO:0015417">
    <property type="term" value="F:ABC-type polyamine transporter activity"/>
    <property type="evidence" value="ECO:0007669"/>
    <property type="project" value="UniProtKB-EC"/>
</dbReference>
<dbReference type="Pfam" id="PF00005">
    <property type="entry name" value="ABC_tran"/>
    <property type="match status" value="1"/>
</dbReference>
<dbReference type="InterPro" id="IPR003593">
    <property type="entry name" value="AAA+_ATPase"/>
</dbReference>
<dbReference type="OrthoDB" id="9802264at2"/>
<dbReference type="InterPro" id="IPR050093">
    <property type="entry name" value="ABC_SmlMolc_Importer"/>
</dbReference>
<evidence type="ECO:0000313" key="10">
    <source>
        <dbReference type="Proteomes" id="UP000232163"/>
    </source>
</evidence>
<dbReference type="AlphaFoldDB" id="A0A2N9W3A2"/>
<comment type="subunit">
    <text evidence="7">The complex is composed of two ATP-binding proteins (PotA), two transmembrane proteins (PotB and PotC) and a solute-binding protein (PotD).</text>
</comment>
<feature type="domain" description="ABC transporter" evidence="8">
    <location>
        <begin position="6"/>
        <end position="236"/>
    </location>
</feature>